<keyword evidence="3" id="KW-1185">Reference proteome</keyword>
<accession>A0AAW0A8K4</accession>
<name>A0AAW0A8K4_9AGAR</name>
<evidence type="ECO:0000313" key="3">
    <source>
        <dbReference type="Proteomes" id="UP001362999"/>
    </source>
</evidence>
<dbReference type="AlphaFoldDB" id="A0AAW0A8K4"/>
<comment type="caution">
    <text evidence="2">The sequence shown here is derived from an EMBL/GenBank/DDBJ whole genome shotgun (WGS) entry which is preliminary data.</text>
</comment>
<feature type="region of interest" description="Disordered" evidence="1">
    <location>
        <begin position="1"/>
        <end position="31"/>
    </location>
</feature>
<evidence type="ECO:0000256" key="1">
    <source>
        <dbReference type="SAM" id="MobiDB-lite"/>
    </source>
</evidence>
<protein>
    <recommendedName>
        <fullName evidence="4">F-box domain-containing protein</fullName>
    </recommendedName>
</protein>
<feature type="non-terminal residue" evidence="2">
    <location>
        <position position="264"/>
    </location>
</feature>
<dbReference type="Gene3D" id="1.20.1280.50">
    <property type="match status" value="1"/>
</dbReference>
<reference evidence="2 3" key="1">
    <citation type="journal article" date="2024" name="J Genomics">
        <title>Draft genome sequencing and assembly of Favolaschia claudopus CIRM-BRFM 2984 isolated from oak limbs.</title>
        <authorList>
            <person name="Navarro D."/>
            <person name="Drula E."/>
            <person name="Chaduli D."/>
            <person name="Cazenave R."/>
            <person name="Ahrendt S."/>
            <person name="Wang J."/>
            <person name="Lipzen A."/>
            <person name="Daum C."/>
            <person name="Barry K."/>
            <person name="Grigoriev I.V."/>
            <person name="Favel A."/>
            <person name="Rosso M.N."/>
            <person name="Martin F."/>
        </authorList>
    </citation>
    <scope>NUCLEOTIDE SEQUENCE [LARGE SCALE GENOMIC DNA]</scope>
    <source>
        <strain evidence="2 3">CIRM-BRFM 2984</strain>
    </source>
</reference>
<sequence>MLRSDQIPSLRPTGGRKPPRLATLSGAANSTTPSEEQFLALLNSNNVPTDEQITLVQKDLVTSEHQLAKYRNKLTTITTEQEQLLQKLKADLWRSWYSDSMRRSIIREKEQGIKRQTTPFQARIGILQSRIRDLRTILSTIRRLPAEILSEILRAATVAEEYLPLDLSCRKRHIAPWRFAHVCRFWRETALGDPHLWSRIHIVMHEITWEEDLLPDLRAQIRLSGEVSLSVVLVLRFVDEDDEVQSIDYEILMDVLRVLLPSSN</sequence>
<gene>
    <name evidence="2" type="ORF">R3P38DRAFT_3283769</name>
</gene>
<evidence type="ECO:0000313" key="2">
    <source>
        <dbReference type="EMBL" id="KAK7001959.1"/>
    </source>
</evidence>
<dbReference type="EMBL" id="JAWWNJ010000081">
    <property type="protein sequence ID" value="KAK7001959.1"/>
    <property type="molecule type" value="Genomic_DNA"/>
</dbReference>
<proteinExistence type="predicted"/>
<evidence type="ECO:0008006" key="4">
    <source>
        <dbReference type="Google" id="ProtNLM"/>
    </source>
</evidence>
<organism evidence="2 3">
    <name type="scientific">Favolaschia claudopus</name>
    <dbReference type="NCBI Taxonomy" id="2862362"/>
    <lineage>
        <taxon>Eukaryota</taxon>
        <taxon>Fungi</taxon>
        <taxon>Dikarya</taxon>
        <taxon>Basidiomycota</taxon>
        <taxon>Agaricomycotina</taxon>
        <taxon>Agaricomycetes</taxon>
        <taxon>Agaricomycetidae</taxon>
        <taxon>Agaricales</taxon>
        <taxon>Marasmiineae</taxon>
        <taxon>Mycenaceae</taxon>
        <taxon>Favolaschia</taxon>
    </lineage>
</organism>
<dbReference type="Proteomes" id="UP001362999">
    <property type="component" value="Unassembled WGS sequence"/>
</dbReference>